<dbReference type="EMBL" id="CP009922">
    <property type="protein sequence ID" value="AKG41651.1"/>
    <property type="molecule type" value="Genomic_DNA"/>
</dbReference>
<evidence type="ECO:0000313" key="6">
    <source>
        <dbReference type="Proteomes" id="UP000034034"/>
    </source>
</evidence>
<dbReference type="InterPro" id="IPR051450">
    <property type="entry name" value="Gfo/Idh/MocA_Oxidoreductases"/>
</dbReference>
<dbReference type="Pfam" id="PF02894">
    <property type="entry name" value="GFO_IDH_MocA_C"/>
    <property type="match status" value="1"/>
</dbReference>
<feature type="region of interest" description="Disordered" evidence="2">
    <location>
        <begin position="269"/>
        <end position="288"/>
    </location>
</feature>
<dbReference type="Gene3D" id="3.40.50.720">
    <property type="entry name" value="NAD(P)-binding Rossmann-like Domain"/>
    <property type="match status" value="1"/>
</dbReference>
<dbReference type="KEGG" id="sxi:SXIM_02670"/>
<dbReference type="InterPro" id="IPR004104">
    <property type="entry name" value="Gfo/Idh/MocA-like_OxRdtase_C"/>
</dbReference>
<dbReference type="InterPro" id="IPR000683">
    <property type="entry name" value="Gfo/Idh/MocA-like_OxRdtase_N"/>
</dbReference>
<proteinExistence type="inferred from homology"/>
<dbReference type="InterPro" id="IPR036291">
    <property type="entry name" value="NAD(P)-bd_dom_sf"/>
</dbReference>
<dbReference type="PATRIC" id="fig|408015.6.peg.297"/>
<evidence type="ECO:0000256" key="1">
    <source>
        <dbReference type="ARBA" id="ARBA00010928"/>
    </source>
</evidence>
<feature type="compositionally biased region" description="Basic and acidic residues" evidence="2">
    <location>
        <begin position="269"/>
        <end position="279"/>
    </location>
</feature>
<evidence type="ECO:0000259" key="4">
    <source>
        <dbReference type="Pfam" id="PF02894"/>
    </source>
</evidence>
<evidence type="ECO:0000256" key="2">
    <source>
        <dbReference type="SAM" id="MobiDB-lite"/>
    </source>
</evidence>
<dbReference type="HOGENOM" id="CLU_052304_0_0_11"/>
<accession>A0A0F7CMS1</accession>
<keyword evidence="6" id="KW-1185">Reference proteome</keyword>
<protein>
    <submittedName>
        <fullName evidence="5">Oxidoreductase domain protein</fullName>
    </submittedName>
</protein>
<comment type="similarity">
    <text evidence="1">Belongs to the Gfo/Idh/MocA family.</text>
</comment>
<evidence type="ECO:0000259" key="3">
    <source>
        <dbReference type="Pfam" id="PF01408"/>
    </source>
</evidence>
<feature type="domain" description="Gfo/Idh/MocA-like oxidoreductase C-terminal" evidence="4">
    <location>
        <begin position="187"/>
        <end position="478"/>
    </location>
</feature>
<dbReference type="Gene3D" id="3.30.360.10">
    <property type="entry name" value="Dihydrodipicolinate Reductase, domain 2"/>
    <property type="match status" value="1"/>
</dbReference>
<dbReference type="PANTHER" id="PTHR43377:SF2">
    <property type="entry name" value="BINDING ROSSMANN FOLD OXIDOREDUCTASE, PUTATIVE (AFU_ORTHOLOGUE AFUA_4G00560)-RELATED"/>
    <property type="match status" value="1"/>
</dbReference>
<feature type="domain" description="Gfo/Idh/MocA-like oxidoreductase N-terminal" evidence="3">
    <location>
        <begin position="43"/>
        <end position="173"/>
    </location>
</feature>
<feature type="compositionally biased region" description="Polar residues" evidence="2">
    <location>
        <begin position="7"/>
        <end position="22"/>
    </location>
</feature>
<feature type="region of interest" description="Disordered" evidence="2">
    <location>
        <begin position="1"/>
        <end position="42"/>
    </location>
</feature>
<gene>
    <name evidence="5" type="ORF">SXIM_02670</name>
</gene>
<dbReference type="RefSeq" id="WP_053116066.1">
    <property type="nucleotide sequence ID" value="NZ_CP009922.3"/>
</dbReference>
<reference evidence="5" key="1">
    <citation type="submission" date="2019-08" db="EMBL/GenBank/DDBJ databases">
        <title>Complete genome sequence of a mangrove-derived Streptomyces xiamenensis.</title>
        <authorList>
            <person name="Xu J."/>
        </authorList>
    </citation>
    <scope>NUCLEOTIDE SEQUENCE</scope>
    <source>
        <strain evidence="5">318</strain>
    </source>
</reference>
<dbReference type="Pfam" id="PF01408">
    <property type="entry name" value="GFO_IDH_MocA"/>
    <property type="match status" value="1"/>
</dbReference>
<dbReference type="PANTHER" id="PTHR43377">
    <property type="entry name" value="BILIVERDIN REDUCTASE A"/>
    <property type="match status" value="1"/>
</dbReference>
<dbReference type="SUPFAM" id="SSF55347">
    <property type="entry name" value="Glyceraldehyde-3-phosphate dehydrogenase-like, C-terminal domain"/>
    <property type="match status" value="1"/>
</dbReference>
<dbReference type="SUPFAM" id="SSF51735">
    <property type="entry name" value="NAD(P)-binding Rossmann-fold domains"/>
    <property type="match status" value="1"/>
</dbReference>
<name>A0A0F7CMS1_9ACTN</name>
<sequence length="487" mass="52874">MSIHSPVDQNPTAPLPASSRSATPAAGVVPEFAPPPADRPRKRYAVAGTGHRAGMYVSALTGDHADVGHIVAWLDPNPGRIDWYDAQVRDAGASDPRPPALPRYTPDELERMVAEQKVDVVIVTSPDHTHAALVERALRAGADVVVEKPLTTDAEGCRRITQAVAETGRDVVMTFNYRYAPRNSTLREVIASGRIGTVTGVHFEWALDTVHGADYFRRWHREKENSGGLLVHKSSHHFDLVNWWLDDVPRRVFASGGLRFYGDVNARERGVGERPERGTDAPGDPFSLDLRSDPRLEGLYLDAEHHDGYRRDLDPFAPGITIEDNMAVLVDYRGGALLTYSLNAHSPWEGYRVTVNGTAGRAELEVVERGFVDLPENGEAVLDPSATPVPAAGEALRPDGERLIVQRHWERAEEVPIPAGIGGHGGGDAILLMDVFRGDLRLAPDPLRRPAGYLDGVRAVAVGIAANEAMRTGQPVPVGELGLGTDL</sequence>
<organism evidence="5 6">
    <name type="scientific">Streptomyces xiamenensis</name>
    <dbReference type="NCBI Taxonomy" id="408015"/>
    <lineage>
        <taxon>Bacteria</taxon>
        <taxon>Bacillati</taxon>
        <taxon>Actinomycetota</taxon>
        <taxon>Actinomycetes</taxon>
        <taxon>Kitasatosporales</taxon>
        <taxon>Streptomycetaceae</taxon>
        <taxon>Streptomyces</taxon>
    </lineage>
</organism>
<dbReference type="AlphaFoldDB" id="A0A0F7CMS1"/>
<dbReference type="Proteomes" id="UP000034034">
    <property type="component" value="Chromosome"/>
</dbReference>
<dbReference type="GO" id="GO:0000166">
    <property type="term" value="F:nucleotide binding"/>
    <property type="evidence" value="ECO:0007669"/>
    <property type="project" value="InterPro"/>
</dbReference>
<dbReference type="STRING" id="408015.SXIM_02670"/>
<evidence type="ECO:0000313" key="5">
    <source>
        <dbReference type="EMBL" id="AKG41651.1"/>
    </source>
</evidence>